<dbReference type="EC" id="3.1.3.16" evidence="4"/>
<dbReference type="PANTHER" id="PTHR47992">
    <property type="entry name" value="PROTEIN PHOSPHATASE"/>
    <property type="match status" value="1"/>
</dbReference>
<dbReference type="RefSeq" id="WP_307202766.1">
    <property type="nucleotide sequence ID" value="NZ_JAUTAN010000001.1"/>
</dbReference>
<dbReference type="Gene3D" id="3.60.40.10">
    <property type="entry name" value="PPM-type phosphatase domain"/>
    <property type="match status" value="1"/>
</dbReference>
<dbReference type="GO" id="GO:0004722">
    <property type="term" value="F:protein serine/threonine phosphatase activity"/>
    <property type="evidence" value="ECO:0007669"/>
    <property type="project" value="UniProtKB-EC"/>
</dbReference>
<reference evidence="4" key="1">
    <citation type="submission" date="2023-07" db="EMBL/GenBank/DDBJ databases">
        <title>Functional and genomic diversity of the sorghum phyllosphere microbiome.</title>
        <authorList>
            <person name="Shade A."/>
        </authorList>
    </citation>
    <scope>NUCLEOTIDE SEQUENCE</scope>
    <source>
        <strain evidence="4">SORGH_AS_1067</strain>
    </source>
</reference>
<proteinExistence type="predicted"/>
<dbReference type="InterPro" id="IPR001932">
    <property type="entry name" value="PPM-type_phosphatase-like_dom"/>
</dbReference>
<dbReference type="PROSITE" id="PS51746">
    <property type="entry name" value="PPM_2"/>
    <property type="match status" value="1"/>
</dbReference>
<dbReference type="CDD" id="cd00143">
    <property type="entry name" value="PP2Cc"/>
    <property type="match status" value="1"/>
</dbReference>
<keyword evidence="4" id="KW-0378">Hydrolase</keyword>
<sequence>MTSTPDGPRTPRDPGDRDDQDDSTREVPTIRPGASPEDQAFAPAADDTAPRPVIPAEPEPEERVDYTEIGPNETTGEVPAVPGDRVGLHLDFSAVSDVGRVRKDNQDSGYAGPHLLAVCDGVGGAARGDIASSTAISQLRKLDDGPADDLLGQVAGGLLRAHNRIGELVDDDPSLNGTSTTATVGVFDGARLGVAHVGDSRAYLVRSGEITQLTKDHTFVQSLIDEGRITEAEARTHPHRNLILKALDGVHETDPDLFLVDLAEGDRLLLCSDGACGVLDDDRLLDILGSGTPDFAAIELVRASLEAGSTDNVTCVVADVTRQPVETEPLLVGAAADLPRRASGLTGLFRGHRSGDTGEMEPVQATIPPDVGWAIPSDPIDPEAARYAPLPPRRFVWVKRFFWLVVVAGLLAAAVGAGYGFLQGRYYVGVQDGEVVVYRGFDYSLAGFSLQDAVEGTDISIEDVEAVNPRLADAIQDGLPVHDDVDSAKEEFERRWTTALEDAEAAGTTGGGSGEEAPGQTPGETEDMPSSPTSGPTSAPTAELQSAGADSREVG</sequence>
<keyword evidence="2" id="KW-0472">Membrane</keyword>
<keyword evidence="2" id="KW-0812">Transmembrane</keyword>
<keyword evidence="2" id="KW-1133">Transmembrane helix</keyword>
<protein>
    <submittedName>
        <fullName evidence="4">Serine/threonine protein phosphatase PrpC</fullName>
        <ecNumber evidence="4">3.1.3.16</ecNumber>
    </submittedName>
</protein>
<evidence type="ECO:0000256" key="2">
    <source>
        <dbReference type="SAM" id="Phobius"/>
    </source>
</evidence>
<feature type="compositionally biased region" description="Low complexity" evidence="1">
    <location>
        <begin position="529"/>
        <end position="542"/>
    </location>
</feature>
<feature type="region of interest" description="Disordered" evidence="1">
    <location>
        <begin position="502"/>
        <end position="555"/>
    </location>
</feature>
<gene>
    <name evidence="4" type="ORF">QE405_003290</name>
</gene>
<evidence type="ECO:0000256" key="1">
    <source>
        <dbReference type="SAM" id="MobiDB-lite"/>
    </source>
</evidence>
<dbReference type="InterPro" id="IPR036457">
    <property type="entry name" value="PPM-type-like_dom_sf"/>
</dbReference>
<dbReference type="SMART" id="SM00331">
    <property type="entry name" value="PP2C_SIG"/>
    <property type="match status" value="1"/>
</dbReference>
<comment type="caution">
    <text evidence="4">The sequence shown here is derived from an EMBL/GenBank/DDBJ whole genome shotgun (WGS) entry which is preliminary data.</text>
</comment>
<feature type="compositionally biased region" description="Basic and acidic residues" evidence="1">
    <location>
        <begin position="9"/>
        <end position="25"/>
    </location>
</feature>
<dbReference type="SMART" id="SM00332">
    <property type="entry name" value="PP2Cc"/>
    <property type="match status" value="1"/>
</dbReference>
<name>A0AAJ1U108_9ACTN</name>
<dbReference type="Pfam" id="PF00481">
    <property type="entry name" value="PP2C"/>
    <property type="match status" value="1"/>
</dbReference>
<feature type="transmembrane region" description="Helical" evidence="2">
    <location>
        <begin position="401"/>
        <end position="422"/>
    </location>
</feature>
<evidence type="ECO:0000313" key="4">
    <source>
        <dbReference type="EMBL" id="MDQ1106006.1"/>
    </source>
</evidence>
<dbReference type="InterPro" id="IPR015655">
    <property type="entry name" value="PP2C"/>
</dbReference>
<evidence type="ECO:0000313" key="5">
    <source>
        <dbReference type="Proteomes" id="UP001239215"/>
    </source>
</evidence>
<organism evidence="4 5">
    <name type="scientific">Nocardioides zeae</name>
    <dbReference type="NCBI Taxonomy" id="1457234"/>
    <lineage>
        <taxon>Bacteria</taxon>
        <taxon>Bacillati</taxon>
        <taxon>Actinomycetota</taxon>
        <taxon>Actinomycetes</taxon>
        <taxon>Propionibacteriales</taxon>
        <taxon>Nocardioidaceae</taxon>
        <taxon>Nocardioides</taxon>
    </lineage>
</organism>
<dbReference type="AlphaFoldDB" id="A0AAJ1U108"/>
<feature type="domain" description="PPM-type phosphatase" evidence="3">
    <location>
        <begin position="91"/>
        <end position="320"/>
    </location>
</feature>
<dbReference type="Proteomes" id="UP001239215">
    <property type="component" value="Unassembled WGS sequence"/>
</dbReference>
<feature type="region of interest" description="Disordered" evidence="1">
    <location>
        <begin position="1"/>
        <end position="60"/>
    </location>
</feature>
<dbReference type="EMBL" id="JAUTAN010000001">
    <property type="protein sequence ID" value="MDQ1106006.1"/>
    <property type="molecule type" value="Genomic_DNA"/>
</dbReference>
<accession>A0AAJ1U108</accession>
<evidence type="ECO:0000259" key="3">
    <source>
        <dbReference type="PROSITE" id="PS51746"/>
    </source>
</evidence>
<dbReference type="SUPFAM" id="SSF81606">
    <property type="entry name" value="PP2C-like"/>
    <property type="match status" value="1"/>
</dbReference>